<evidence type="ECO:0000256" key="6">
    <source>
        <dbReference type="SAM" id="MobiDB-lite"/>
    </source>
</evidence>
<comment type="caution">
    <text evidence="8">The sequence shown here is derived from an EMBL/GenBank/DDBJ whole genome shotgun (WGS) entry which is preliminary data.</text>
</comment>
<evidence type="ECO:0000313" key="9">
    <source>
        <dbReference type="Proteomes" id="UP000663864"/>
    </source>
</evidence>
<dbReference type="GO" id="GO:0006298">
    <property type="term" value="P:mismatch repair"/>
    <property type="evidence" value="ECO:0007669"/>
    <property type="project" value="InterPro"/>
</dbReference>
<evidence type="ECO:0000259" key="7">
    <source>
        <dbReference type="SMART" id="SM01340"/>
    </source>
</evidence>
<dbReference type="PANTHER" id="PTHR10073:SF12">
    <property type="entry name" value="DNA MISMATCH REPAIR PROTEIN MLH1"/>
    <property type="match status" value="1"/>
</dbReference>
<dbReference type="InterPro" id="IPR002099">
    <property type="entry name" value="MutL/Mlh/PMS"/>
</dbReference>
<reference evidence="8" key="1">
    <citation type="submission" date="2021-02" db="EMBL/GenBank/DDBJ databases">
        <authorList>
            <person name="Nowell W R."/>
        </authorList>
    </citation>
    <scope>NUCLEOTIDE SEQUENCE</scope>
</reference>
<comment type="similarity">
    <text evidence="2">Belongs to the DNA mismatch repair MutL/HexB family.</text>
</comment>
<dbReference type="InterPro" id="IPR036890">
    <property type="entry name" value="HATPase_C_sf"/>
</dbReference>
<evidence type="ECO:0000313" key="8">
    <source>
        <dbReference type="EMBL" id="CAF0901029.1"/>
    </source>
</evidence>
<dbReference type="Pfam" id="PF16413">
    <property type="entry name" value="Mlh1_C"/>
    <property type="match status" value="1"/>
</dbReference>
<dbReference type="Pfam" id="PF13589">
    <property type="entry name" value="HATPase_c_3"/>
    <property type="match status" value="1"/>
</dbReference>
<evidence type="ECO:0000256" key="4">
    <source>
        <dbReference type="ARBA" id="ARBA00023204"/>
    </source>
</evidence>
<dbReference type="InterPro" id="IPR014721">
    <property type="entry name" value="Ribsml_uS5_D2-typ_fold_subgr"/>
</dbReference>
<dbReference type="Gene3D" id="3.30.230.10">
    <property type="match status" value="1"/>
</dbReference>
<comment type="subcellular location">
    <subcellularLocation>
        <location evidence="1">Nucleus</location>
    </subcellularLocation>
</comment>
<feature type="region of interest" description="Disordered" evidence="6">
    <location>
        <begin position="370"/>
        <end position="390"/>
    </location>
</feature>
<evidence type="ECO:0000256" key="5">
    <source>
        <dbReference type="ARBA" id="ARBA00023242"/>
    </source>
</evidence>
<dbReference type="GO" id="GO:0016887">
    <property type="term" value="F:ATP hydrolysis activity"/>
    <property type="evidence" value="ECO:0007669"/>
    <property type="project" value="InterPro"/>
</dbReference>
<dbReference type="FunFam" id="3.30.565.10:FF:000003">
    <property type="entry name" value="DNA mismatch repair endonuclease MutL"/>
    <property type="match status" value="1"/>
</dbReference>
<evidence type="ECO:0000256" key="2">
    <source>
        <dbReference type="ARBA" id="ARBA00006082"/>
    </source>
</evidence>
<dbReference type="InterPro" id="IPR020568">
    <property type="entry name" value="Ribosomal_Su5_D2-typ_SF"/>
</dbReference>
<dbReference type="PROSITE" id="PS00058">
    <property type="entry name" value="DNA_MISMATCH_REPAIR_1"/>
    <property type="match status" value="1"/>
</dbReference>
<dbReference type="CDD" id="cd16926">
    <property type="entry name" value="HATPase_MutL-MLH-PMS-like"/>
    <property type="match status" value="1"/>
</dbReference>
<protein>
    <recommendedName>
        <fullName evidence="7">DNA mismatch repair protein S5 domain-containing protein</fullName>
    </recommendedName>
</protein>
<dbReference type="PANTHER" id="PTHR10073">
    <property type="entry name" value="DNA MISMATCH REPAIR PROTEIN MLH, PMS, MUTL"/>
    <property type="match status" value="1"/>
</dbReference>
<dbReference type="Pfam" id="PF01119">
    <property type="entry name" value="DNA_mis_repair"/>
    <property type="match status" value="1"/>
</dbReference>
<dbReference type="GO" id="GO:0140664">
    <property type="term" value="F:ATP-dependent DNA damage sensor activity"/>
    <property type="evidence" value="ECO:0007669"/>
    <property type="project" value="InterPro"/>
</dbReference>
<dbReference type="SUPFAM" id="SSF55874">
    <property type="entry name" value="ATPase domain of HSP90 chaperone/DNA topoisomerase II/histidine kinase"/>
    <property type="match status" value="1"/>
</dbReference>
<keyword evidence="3" id="KW-0227">DNA damage</keyword>
<sequence length="686" mass="78877">MNRKIQKLDETVVNRIAAGEIVVRPCAAIKELVENSLDAGAHTIHIHVKQGGLKSIEIRDDGCGISKVDLPLVCQRFATSKLKNFDDLYHLNTYGFRGEALASLSYAGHVKIISKIPESPCAYICEYEDEKMRPSTSIKPCAGTNGTLIIIEDLFYNNPIRLKMMKSASEEYTKMVDCVMKMALRNTHVSFSLKRDTQIESDVHTNGKETTTILQNMKMLYGADMTKDMYETIINTDDTPYKFQCKAYFTGTQYSCSSKTSSNSMIFILFINGRLVDCQPLKKSIQQMYAVLVNKQTSPFVYIDLIMDPTTLDVNIHPSKNEVRFLHADPIIVTIVQAIERIIVEKSAKQTTTTTQLTFHMTPTSMALVPPTPKTSVEIDTTSKKISSDTTNSTIKKVNVNIDPSRTVRTSSRDQKLDKHRYHNNSISIPKKSTISSTTISPLASIVFPRNIKLTSIEILRQSINDECDIDLLNIIRNFVYVGTIDGQSSLIQHDTQLYLVHTRHLSQELFYQLCIYHFGNMGTIRFEHESPSVEELIRLETDDEEIIEYVVDLLKERREMLEDYFSFRISSTDPIRLETLPILLDTYVPNFDYLPQYILRLSKEINWTDERECFRTFADEISKFYSYRMHIYSKEDGDTEEKQHWAIEHLLYHAFKTMLVPSKHLRQAFIKLTEVQQLYKVFERC</sequence>
<dbReference type="Gene3D" id="3.30.565.10">
    <property type="entry name" value="Histidine kinase-like ATPase, C-terminal domain"/>
    <property type="match status" value="1"/>
</dbReference>
<name>A0A813ZL96_9BILA</name>
<dbReference type="GO" id="GO:0032389">
    <property type="term" value="C:MutLalpha complex"/>
    <property type="evidence" value="ECO:0007669"/>
    <property type="project" value="TreeGrafter"/>
</dbReference>
<dbReference type="NCBIfam" id="TIGR00585">
    <property type="entry name" value="mutl"/>
    <property type="match status" value="1"/>
</dbReference>
<accession>A0A813ZL96</accession>
<dbReference type="EMBL" id="CAJNOT010000224">
    <property type="protein sequence ID" value="CAF0901029.1"/>
    <property type="molecule type" value="Genomic_DNA"/>
</dbReference>
<evidence type="ECO:0000256" key="3">
    <source>
        <dbReference type="ARBA" id="ARBA00022763"/>
    </source>
</evidence>
<keyword evidence="5" id="KW-0539">Nucleus</keyword>
<dbReference type="InterPro" id="IPR014762">
    <property type="entry name" value="DNA_mismatch_repair_CS"/>
</dbReference>
<dbReference type="SUPFAM" id="SSF54211">
    <property type="entry name" value="Ribosomal protein S5 domain 2-like"/>
    <property type="match status" value="1"/>
</dbReference>
<dbReference type="AlphaFoldDB" id="A0A813ZL96"/>
<dbReference type="SMART" id="SM01340">
    <property type="entry name" value="DNA_mis_repair"/>
    <property type="match status" value="1"/>
</dbReference>
<dbReference type="Proteomes" id="UP000663864">
    <property type="component" value="Unassembled WGS sequence"/>
</dbReference>
<dbReference type="GO" id="GO:0005524">
    <property type="term" value="F:ATP binding"/>
    <property type="evidence" value="ECO:0007669"/>
    <property type="project" value="InterPro"/>
</dbReference>
<evidence type="ECO:0000256" key="1">
    <source>
        <dbReference type="ARBA" id="ARBA00004123"/>
    </source>
</evidence>
<dbReference type="GO" id="GO:0030983">
    <property type="term" value="F:mismatched DNA binding"/>
    <property type="evidence" value="ECO:0007669"/>
    <property type="project" value="InterPro"/>
</dbReference>
<feature type="domain" description="DNA mismatch repair protein S5" evidence="7">
    <location>
        <begin position="217"/>
        <end position="344"/>
    </location>
</feature>
<dbReference type="InterPro" id="IPR038973">
    <property type="entry name" value="MutL/Mlh/Pms-like"/>
</dbReference>
<keyword evidence="4" id="KW-0234">DNA repair</keyword>
<proteinExistence type="inferred from homology"/>
<dbReference type="InterPro" id="IPR013507">
    <property type="entry name" value="DNA_mismatch_S5_2-like"/>
</dbReference>
<gene>
    <name evidence="8" type="ORF">ZHD862_LOCUS7387</name>
</gene>
<dbReference type="InterPro" id="IPR032189">
    <property type="entry name" value="Mlh1_C"/>
</dbReference>
<organism evidence="8 9">
    <name type="scientific">Rotaria sordida</name>
    <dbReference type="NCBI Taxonomy" id="392033"/>
    <lineage>
        <taxon>Eukaryota</taxon>
        <taxon>Metazoa</taxon>
        <taxon>Spiralia</taxon>
        <taxon>Gnathifera</taxon>
        <taxon>Rotifera</taxon>
        <taxon>Eurotatoria</taxon>
        <taxon>Bdelloidea</taxon>
        <taxon>Philodinida</taxon>
        <taxon>Philodinidae</taxon>
        <taxon>Rotaria</taxon>
    </lineage>
</organism>